<evidence type="ECO:0000256" key="1">
    <source>
        <dbReference type="SAM" id="Phobius"/>
    </source>
</evidence>
<protein>
    <submittedName>
        <fullName evidence="2">Uncharacterized protein</fullName>
    </submittedName>
</protein>
<dbReference type="Gramene" id="OIT01000">
    <property type="protein sequence ID" value="OIT01000"/>
    <property type="gene ID" value="A4A49_19291"/>
</dbReference>
<name>A0A1J6IKE4_NICAT</name>
<proteinExistence type="predicted"/>
<dbReference type="EMBL" id="MJEQ01037189">
    <property type="protein sequence ID" value="OIT01000.1"/>
    <property type="molecule type" value="Genomic_DNA"/>
</dbReference>
<evidence type="ECO:0000313" key="3">
    <source>
        <dbReference type="Proteomes" id="UP000187609"/>
    </source>
</evidence>
<keyword evidence="1" id="KW-1133">Transmembrane helix</keyword>
<keyword evidence="1" id="KW-0812">Transmembrane</keyword>
<accession>A0A1J6IKE4</accession>
<organism evidence="2 3">
    <name type="scientific">Nicotiana attenuata</name>
    <name type="common">Coyote tobacco</name>
    <dbReference type="NCBI Taxonomy" id="49451"/>
    <lineage>
        <taxon>Eukaryota</taxon>
        <taxon>Viridiplantae</taxon>
        <taxon>Streptophyta</taxon>
        <taxon>Embryophyta</taxon>
        <taxon>Tracheophyta</taxon>
        <taxon>Spermatophyta</taxon>
        <taxon>Magnoliopsida</taxon>
        <taxon>eudicotyledons</taxon>
        <taxon>Gunneridae</taxon>
        <taxon>Pentapetalae</taxon>
        <taxon>asterids</taxon>
        <taxon>lamiids</taxon>
        <taxon>Solanales</taxon>
        <taxon>Solanaceae</taxon>
        <taxon>Nicotianoideae</taxon>
        <taxon>Nicotianeae</taxon>
        <taxon>Nicotiana</taxon>
    </lineage>
</organism>
<feature type="transmembrane region" description="Helical" evidence="1">
    <location>
        <begin position="48"/>
        <end position="68"/>
    </location>
</feature>
<keyword evidence="1" id="KW-0472">Membrane</keyword>
<keyword evidence="3" id="KW-1185">Reference proteome</keyword>
<gene>
    <name evidence="2" type="ORF">A4A49_19291</name>
</gene>
<dbReference type="Proteomes" id="UP000187609">
    <property type="component" value="Unassembled WGS sequence"/>
</dbReference>
<dbReference type="AlphaFoldDB" id="A0A1J6IKE4"/>
<sequence length="81" mass="9075">MASERDELWWSCDGCYGLEMKRVAVFDFSGESGDRKERRWRGSSRGGGVTAVLCFSLCPSCACVCVLVREFNRGGGGRWVW</sequence>
<comment type="caution">
    <text evidence="2">The sequence shown here is derived from an EMBL/GenBank/DDBJ whole genome shotgun (WGS) entry which is preliminary data.</text>
</comment>
<reference evidence="2" key="1">
    <citation type="submission" date="2016-11" db="EMBL/GenBank/DDBJ databases">
        <title>The genome of Nicotiana attenuata.</title>
        <authorList>
            <person name="Xu S."/>
            <person name="Brockmoeller T."/>
            <person name="Gaquerel E."/>
            <person name="Navarro A."/>
            <person name="Kuhl H."/>
            <person name="Gase K."/>
            <person name="Ling Z."/>
            <person name="Zhou W."/>
            <person name="Kreitzer C."/>
            <person name="Stanke M."/>
            <person name="Tang H."/>
            <person name="Lyons E."/>
            <person name="Pandey P."/>
            <person name="Pandey S.P."/>
            <person name="Timmermann B."/>
            <person name="Baldwin I.T."/>
        </authorList>
    </citation>
    <scope>NUCLEOTIDE SEQUENCE [LARGE SCALE GENOMIC DNA]</scope>
    <source>
        <strain evidence="2">UT</strain>
    </source>
</reference>
<evidence type="ECO:0000313" key="2">
    <source>
        <dbReference type="EMBL" id="OIT01000.1"/>
    </source>
</evidence>